<evidence type="ECO:0000313" key="3">
    <source>
        <dbReference type="Proteomes" id="UP001158598"/>
    </source>
</evidence>
<dbReference type="InterPro" id="IPR042245">
    <property type="entry name" value="Tgt2/MlaC_sf"/>
</dbReference>
<feature type="signal peptide" evidence="1">
    <location>
        <begin position="1"/>
        <end position="29"/>
    </location>
</feature>
<evidence type="ECO:0000256" key="1">
    <source>
        <dbReference type="SAM" id="SignalP"/>
    </source>
</evidence>
<dbReference type="RefSeq" id="WP_010961993.1">
    <property type="nucleotide sequence ID" value="NZ_CP079096.1"/>
</dbReference>
<dbReference type="AlphaFoldDB" id="A0AA35UKR2"/>
<name>A0AA35UKR2_METCP</name>
<dbReference type="PANTHER" id="PTHR36573:SF1">
    <property type="entry name" value="INTERMEMBRANE PHOSPHOLIPID TRANSPORT SYSTEM BINDING PROTEIN MLAC"/>
    <property type="match status" value="1"/>
</dbReference>
<sequence>MNAKAVLRYASCLQFVLLLCGVSAASAFAEQLSPPQQVIQQTSNQLQSSLQKPEYKEDFRKATELVERIIDPHVDFERVSILVLGKYWKTATPDQRERFKKEFRTLLVRTYTTAFTEYSNWNIRYLPMQEGAEPGKTMVRTEVLQEGAQPIAVNYRMVQTGGEWKVYDVLIEGISLLQNYRTSFTQQVAQTGLEPLIKELVQRNANAFKEPLAHKES</sequence>
<evidence type="ECO:0000313" key="2">
    <source>
        <dbReference type="EMBL" id="CAI8810955.1"/>
    </source>
</evidence>
<dbReference type="PANTHER" id="PTHR36573">
    <property type="entry name" value="INTERMEMBRANE PHOSPHOLIPID TRANSPORT SYSTEM BINDING PROTEIN MLAC"/>
    <property type="match status" value="1"/>
</dbReference>
<dbReference type="PIRSF" id="PIRSF004649">
    <property type="entry name" value="MlaC"/>
    <property type="match status" value="1"/>
</dbReference>
<dbReference type="Gene3D" id="3.10.450.710">
    <property type="entry name" value="Tgt2/MlaC"/>
    <property type="match status" value="1"/>
</dbReference>
<accession>A0AA35UKR2</accession>
<feature type="chain" id="PRO_5041408170" evidence="1">
    <location>
        <begin position="30"/>
        <end position="217"/>
    </location>
</feature>
<dbReference type="GeneID" id="88224968"/>
<gene>
    <name evidence="2" type="ORF">MCNOR_1752</name>
</gene>
<reference evidence="2" key="1">
    <citation type="submission" date="2023-03" db="EMBL/GenBank/DDBJ databases">
        <authorList>
            <person name="Pearce D."/>
        </authorList>
    </citation>
    <scope>NUCLEOTIDE SEQUENCE</scope>
    <source>
        <strain evidence="2">Mc</strain>
    </source>
</reference>
<protein>
    <submittedName>
        <fullName evidence="2">Phospholipid transport system substrate-binding protein</fullName>
    </submittedName>
</protein>
<keyword evidence="1" id="KW-0732">Signal</keyword>
<proteinExistence type="predicted"/>
<dbReference type="OMA" id="QSEWNGK"/>
<dbReference type="InterPro" id="IPR008869">
    <property type="entry name" value="MlaC/ttg2D"/>
</dbReference>
<dbReference type="Pfam" id="PF05494">
    <property type="entry name" value="MlaC"/>
    <property type="match status" value="1"/>
</dbReference>
<dbReference type="EMBL" id="OX458332">
    <property type="protein sequence ID" value="CAI8810955.1"/>
    <property type="molecule type" value="Genomic_DNA"/>
</dbReference>
<dbReference type="Proteomes" id="UP001158598">
    <property type="component" value="Chromosome"/>
</dbReference>
<organism evidence="2 3">
    <name type="scientific">Methylococcus capsulatus</name>
    <dbReference type="NCBI Taxonomy" id="414"/>
    <lineage>
        <taxon>Bacteria</taxon>
        <taxon>Pseudomonadati</taxon>
        <taxon>Pseudomonadota</taxon>
        <taxon>Gammaproteobacteria</taxon>
        <taxon>Methylococcales</taxon>
        <taxon>Methylococcaceae</taxon>
        <taxon>Methylococcus</taxon>
    </lineage>
</organism>